<organism evidence="9 10">
    <name type="scientific">Geodia barretti</name>
    <name type="common">Barrett's horny sponge</name>
    <dbReference type="NCBI Taxonomy" id="519541"/>
    <lineage>
        <taxon>Eukaryota</taxon>
        <taxon>Metazoa</taxon>
        <taxon>Porifera</taxon>
        <taxon>Demospongiae</taxon>
        <taxon>Heteroscleromorpha</taxon>
        <taxon>Tetractinellida</taxon>
        <taxon>Astrophorina</taxon>
        <taxon>Geodiidae</taxon>
        <taxon>Geodia</taxon>
    </lineage>
</organism>
<comment type="similarity">
    <text evidence="6">Belongs to the methyltransferase superfamily. ETFBKMT family.</text>
</comment>
<keyword evidence="9" id="KW-0689">Ribosomal protein</keyword>
<name>A0AA35WJ36_GEOBA</name>
<dbReference type="PANTHER" id="PTHR43648:SF1">
    <property type="entry name" value="ELECTRON TRANSFER FLAVOPROTEIN BETA SUBUNIT LYSINE METHYLTRANSFERASE"/>
    <property type="match status" value="1"/>
</dbReference>
<keyword evidence="3 9" id="KW-0489">Methyltransferase</keyword>
<evidence type="ECO:0000313" key="10">
    <source>
        <dbReference type="Proteomes" id="UP001174909"/>
    </source>
</evidence>
<proteinExistence type="inferred from homology"/>
<dbReference type="CDD" id="cd02440">
    <property type="entry name" value="AdoMet_MTases"/>
    <property type="match status" value="1"/>
</dbReference>
<dbReference type="InterPro" id="IPR004498">
    <property type="entry name" value="Ribosomal_PrmA_MeTrfase"/>
</dbReference>
<dbReference type="GO" id="GO:0032259">
    <property type="term" value="P:methylation"/>
    <property type="evidence" value="ECO:0007669"/>
    <property type="project" value="UniProtKB-KW"/>
</dbReference>
<evidence type="ECO:0000256" key="3">
    <source>
        <dbReference type="ARBA" id="ARBA00022603"/>
    </source>
</evidence>
<keyword evidence="5" id="KW-0949">S-adenosyl-L-methionine</keyword>
<sequence>MRSYLPSLSRTRLAHIEVGVKLAASVGDLGELDIRELDDSEDWRNSWKQHFTLLKVGKNLVVKPSWVDYEPIEGDVVIDLDPGLAFGTGYHPTTHTCLEALEQLVTPGCTVLDVGTGSGILTIAAAKLGAGHITAVDIDGHAVRAARKNFKRTRILDRVNAETGSIPGAATRGRTYDVAVANISARGVRIVSPGIPELLAPGGVFVASGIIVDQHEDAVAAILAAGLSVRETVQREDWVTIFCHLP</sequence>
<evidence type="ECO:0000256" key="2">
    <source>
        <dbReference type="ARBA" id="ARBA00022490"/>
    </source>
</evidence>
<dbReference type="GO" id="GO:0005840">
    <property type="term" value="C:ribosome"/>
    <property type="evidence" value="ECO:0007669"/>
    <property type="project" value="UniProtKB-KW"/>
</dbReference>
<keyword evidence="9" id="KW-0687">Ribonucleoprotein</keyword>
<dbReference type="Pfam" id="PF06325">
    <property type="entry name" value="PrmA"/>
    <property type="match status" value="1"/>
</dbReference>
<evidence type="ECO:0000256" key="5">
    <source>
        <dbReference type="ARBA" id="ARBA00022691"/>
    </source>
</evidence>
<dbReference type="PANTHER" id="PTHR43648">
    <property type="entry name" value="ELECTRON TRANSFER FLAVOPROTEIN BETA SUBUNIT LYSINE METHYLTRANSFERASE"/>
    <property type="match status" value="1"/>
</dbReference>
<evidence type="ECO:0000256" key="1">
    <source>
        <dbReference type="ARBA" id="ARBA00009741"/>
    </source>
</evidence>
<keyword evidence="4" id="KW-0808">Transferase</keyword>
<reference evidence="9" key="1">
    <citation type="submission" date="2023-03" db="EMBL/GenBank/DDBJ databases">
        <authorList>
            <person name="Steffen K."/>
            <person name="Cardenas P."/>
        </authorList>
    </citation>
    <scope>NUCLEOTIDE SEQUENCE</scope>
</reference>
<evidence type="ECO:0000256" key="7">
    <source>
        <dbReference type="ARBA" id="ARBA00041867"/>
    </source>
</evidence>
<dbReference type="Gene3D" id="3.40.50.150">
    <property type="entry name" value="Vaccinia Virus protein VP39"/>
    <property type="match status" value="1"/>
</dbReference>
<dbReference type="SUPFAM" id="SSF53335">
    <property type="entry name" value="S-adenosyl-L-methionine-dependent methyltransferases"/>
    <property type="match status" value="1"/>
</dbReference>
<dbReference type="Proteomes" id="UP001174909">
    <property type="component" value="Unassembled WGS sequence"/>
</dbReference>
<dbReference type="EMBL" id="CASHTH010002004">
    <property type="protein sequence ID" value="CAI8023318.1"/>
    <property type="molecule type" value="Genomic_DNA"/>
</dbReference>
<evidence type="ECO:0000256" key="8">
    <source>
        <dbReference type="ARBA" id="ARBA00042266"/>
    </source>
</evidence>
<protein>
    <recommendedName>
        <fullName evidence="8">ETFB lysine methyltransferase</fullName>
    </recommendedName>
    <alternativeName>
        <fullName evidence="7">Protein N-lysine methyltransferase METTL20</fullName>
    </alternativeName>
</protein>
<evidence type="ECO:0000313" key="9">
    <source>
        <dbReference type="EMBL" id="CAI8023318.1"/>
    </source>
</evidence>
<dbReference type="InterPro" id="IPR029063">
    <property type="entry name" value="SAM-dependent_MTases_sf"/>
</dbReference>
<gene>
    <name evidence="9" type="ORF">GBAR_LOCUS13625</name>
</gene>
<evidence type="ECO:0000256" key="4">
    <source>
        <dbReference type="ARBA" id="ARBA00022679"/>
    </source>
</evidence>
<dbReference type="NCBIfam" id="TIGR00406">
    <property type="entry name" value="prmA"/>
    <property type="match status" value="1"/>
</dbReference>
<accession>A0AA35WJ36</accession>
<dbReference type="AlphaFoldDB" id="A0AA35WJ36"/>
<keyword evidence="2" id="KW-0963">Cytoplasm</keyword>
<keyword evidence="10" id="KW-1185">Reference proteome</keyword>
<evidence type="ECO:0000256" key="6">
    <source>
        <dbReference type="ARBA" id="ARBA00037932"/>
    </source>
</evidence>
<dbReference type="InterPro" id="IPR050078">
    <property type="entry name" value="Ribosomal_L11_MeTrfase_PrmA"/>
</dbReference>
<dbReference type="GO" id="GO:0008276">
    <property type="term" value="F:protein methyltransferase activity"/>
    <property type="evidence" value="ECO:0007669"/>
    <property type="project" value="InterPro"/>
</dbReference>
<comment type="similarity">
    <text evidence="1">Belongs to the methyltransferase superfamily. PrmA family.</text>
</comment>
<comment type="caution">
    <text evidence="9">The sequence shown here is derived from an EMBL/GenBank/DDBJ whole genome shotgun (WGS) entry which is preliminary data.</text>
</comment>